<name>A0A9W7ZYP7_9FUNG</name>
<comment type="cofactor">
    <cofactor evidence="1">
        <name>FMN</name>
        <dbReference type="ChEBI" id="CHEBI:58210"/>
    </cofactor>
</comment>
<sequence length="414" mass="44981">MAASPTAGVPVCIDDFEAIAKSTLPAATWGYYTSGANDEDTLRDNREAFRKYKLRPRILRDVSKVNTTTTILGKKARTPLCVAPCAMHELAHPDGEIGTSKGQPIYQKQPLFISTEDINGSIVNQPKMAVADLGSVMILSTYSTKALEKVIAANSNPDTHYWFQLYVYKERGISEKLVRRAEAAGFEALVLTVDAPVLGRRLLDARNRFNPPPYIRLENFIEGSATGDGTLDKSESETFGETFGNRGDAGLTWEEGIAWLRSITKLPIILKGVLTAEDTELAVKYGCAGVIVSNHGGRQLDGVLATIDALPEVVEAANGRIEVYMDGGVRKGTDIIKALALGARAVFIARPILYGLAYNGEAGAKLALKILQDELESGMALSGCRDINDINESLIHFPGHQPQPRRLGYYPSKL</sequence>
<keyword evidence="10" id="KW-1185">Reference proteome</keyword>
<feature type="active site" description="Proton acceptor" evidence="6">
    <location>
        <position position="295"/>
    </location>
</feature>
<dbReference type="PIRSF" id="PIRSF000138">
    <property type="entry name" value="Al-hdrx_acd_dh"/>
    <property type="match status" value="1"/>
</dbReference>
<dbReference type="Pfam" id="PF01070">
    <property type="entry name" value="FMN_dh"/>
    <property type="match status" value="2"/>
</dbReference>
<feature type="binding site" evidence="7">
    <location>
        <begin position="84"/>
        <end position="86"/>
    </location>
    <ligand>
        <name>FMN</name>
        <dbReference type="ChEBI" id="CHEBI:58210"/>
    </ligand>
</feature>
<protein>
    <submittedName>
        <fullName evidence="9">Hydroxyacid oxidase 1</fullName>
        <ecNumber evidence="9">1.1.3.15</ecNumber>
    </submittedName>
</protein>
<dbReference type="OrthoDB" id="25826at2759"/>
<dbReference type="PANTHER" id="PTHR10578">
    <property type="entry name" value="S -2-HYDROXY-ACID OXIDASE-RELATED"/>
    <property type="match status" value="1"/>
</dbReference>
<dbReference type="FunFam" id="3.20.20.70:FF:000029">
    <property type="entry name" value="L-lactate dehydrogenase"/>
    <property type="match status" value="1"/>
</dbReference>
<dbReference type="GO" id="GO:0003973">
    <property type="term" value="F:(S)-2-hydroxy-acid oxidase activity"/>
    <property type="evidence" value="ECO:0007669"/>
    <property type="project" value="UniProtKB-EC"/>
</dbReference>
<comment type="similarity">
    <text evidence="5">Belongs to the FMN-dependent alpha-hydroxy acid dehydrogenase family.</text>
</comment>
<dbReference type="GO" id="GO:0001561">
    <property type="term" value="P:fatty acid alpha-oxidation"/>
    <property type="evidence" value="ECO:0007669"/>
    <property type="project" value="TreeGrafter"/>
</dbReference>
<feature type="binding site" evidence="7">
    <location>
        <position position="164"/>
    </location>
    <ligand>
        <name>FMN</name>
        <dbReference type="ChEBI" id="CHEBI:58210"/>
    </ligand>
</feature>
<feature type="binding site" evidence="7">
    <location>
        <position position="192"/>
    </location>
    <ligand>
        <name>FMN</name>
        <dbReference type="ChEBI" id="CHEBI:58210"/>
    </ligand>
</feature>
<dbReference type="SUPFAM" id="SSF51395">
    <property type="entry name" value="FMN-linked oxidoreductases"/>
    <property type="match status" value="1"/>
</dbReference>
<evidence type="ECO:0000256" key="7">
    <source>
        <dbReference type="PIRSR" id="PIRSR000138-2"/>
    </source>
</evidence>
<evidence type="ECO:0000256" key="4">
    <source>
        <dbReference type="ARBA" id="ARBA00023002"/>
    </source>
</evidence>
<comment type="caution">
    <text evidence="9">The sequence shown here is derived from an EMBL/GenBank/DDBJ whole genome shotgun (WGS) entry which is preliminary data.</text>
</comment>
<evidence type="ECO:0000256" key="1">
    <source>
        <dbReference type="ARBA" id="ARBA00001917"/>
    </source>
</evidence>
<dbReference type="AlphaFoldDB" id="A0A9W7ZYP7"/>
<accession>A0A9W7ZYP7</accession>
<evidence type="ECO:0000313" key="9">
    <source>
        <dbReference type="EMBL" id="KAJ1915466.1"/>
    </source>
</evidence>
<keyword evidence="4 9" id="KW-0560">Oxidoreductase</keyword>
<keyword evidence="2 7" id="KW-0285">Flavoprotein</keyword>
<dbReference type="InterPro" id="IPR000262">
    <property type="entry name" value="FMN-dep_DH"/>
</dbReference>
<evidence type="ECO:0000256" key="3">
    <source>
        <dbReference type="ARBA" id="ARBA00022643"/>
    </source>
</evidence>
<gene>
    <name evidence="9" type="primary">HAO1_2</name>
    <name evidence="9" type="ORF">H4219_004317</name>
</gene>
<dbReference type="InterPro" id="IPR008259">
    <property type="entry name" value="FMN_hydac_DH_AS"/>
</dbReference>
<dbReference type="CDD" id="cd02809">
    <property type="entry name" value="alpha_hydroxyacid_oxid_FMN"/>
    <property type="match status" value="1"/>
</dbReference>
<dbReference type="PROSITE" id="PS00557">
    <property type="entry name" value="FMN_HYDROXY_ACID_DH_1"/>
    <property type="match status" value="1"/>
</dbReference>
<evidence type="ECO:0000313" key="10">
    <source>
        <dbReference type="Proteomes" id="UP001150538"/>
    </source>
</evidence>
<dbReference type="EMBL" id="JANBPU010000145">
    <property type="protein sequence ID" value="KAJ1915466.1"/>
    <property type="molecule type" value="Genomic_DNA"/>
</dbReference>
<dbReference type="GO" id="GO:0005782">
    <property type="term" value="C:peroxisomal matrix"/>
    <property type="evidence" value="ECO:0007669"/>
    <property type="project" value="TreeGrafter"/>
</dbReference>
<keyword evidence="3 7" id="KW-0288">FMN</keyword>
<proteinExistence type="inferred from homology"/>
<dbReference type="GO" id="GO:0010181">
    <property type="term" value="F:FMN binding"/>
    <property type="evidence" value="ECO:0007669"/>
    <property type="project" value="InterPro"/>
</dbReference>
<evidence type="ECO:0000256" key="2">
    <source>
        <dbReference type="ARBA" id="ARBA00022630"/>
    </source>
</evidence>
<feature type="binding site" evidence="7">
    <location>
        <begin position="326"/>
        <end position="330"/>
    </location>
    <ligand>
        <name>FMN</name>
        <dbReference type="ChEBI" id="CHEBI:58210"/>
    </ligand>
</feature>
<evidence type="ECO:0000256" key="6">
    <source>
        <dbReference type="PIRSR" id="PIRSR000138-1"/>
    </source>
</evidence>
<dbReference type="InterPro" id="IPR037396">
    <property type="entry name" value="FMN_HAD"/>
</dbReference>
<dbReference type="Gene3D" id="3.20.20.70">
    <property type="entry name" value="Aldolase class I"/>
    <property type="match status" value="1"/>
</dbReference>
<feature type="binding site" evidence="7">
    <location>
        <position position="295"/>
    </location>
    <ligand>
        <name>glyoxylate</name>
        <dbReference type="ChEBI" id="CHEBI:36655"/>
    </ligand>
</feature>
<dbReference type="Proteomes" id="UP001150538">
    <property type="component" value="Unassembled WGS sequence"/>
</dbReference>
<dbReference type="EC" id="1.1.3.15" evidence="9"/>
<feature type="binding site" evidence="7">
    <location>
        <position position="293"/>
    </location>
    <ligand>
        <name>FMN</name>
        <dbReference type="ChEBI" id="CHEBI:58210"/>
    </ligand>
</feature>
<feature type="binding site" evidence="7">
    <location>
        <position position="298"/>
    </location>
    <ligand>
        <name>glyoxylate</name>
        <dbReference type="ChEBI" id="CHEBI:36655"/>
    </ligand>
</feature>
<dbReference type="PANTHER" id="PTHR10578:SF149">
    <property type="entry name" value="2-HYDROXYACID OXIDASE 2"/>
    <property type="match status" value="1"/>
</dbReference>
<evidence type="ECO:0000259" key="8">
    <source>
        <dbReference type="PROSITE" id="PS51349"/>
    </source>
</evidence>
<organism evidence="9 10">
    <name type="scientific">Mycoemilia scoparia</name>
    <dbReference type="NCBI Taxonomy" id="417184"/>
    <lineage>
        <taxon>Eukaryota</taxon>
        <taxon>Fungi</taxon>
        <taxon>Fungi incertae sedis</taxon>
        <taxon>Zoopagomycota</taxon>
        <taxon>Kickxellomycotina</taxon>
        <taxon>Kickxellomycetes</taxon>
        <taxon>Kickxellales</taxon>
        <taxon>Kickxellaceae</taxon>
        <taxon>Mycoemilia</taxon>
    </lineage>
</organism>
<feature type="binding site" evidence="7">
    <location>
        <position position="201"/>
    </location>
    <ligand>
        <name>glyoxylate</name>
        <dbReference type="ChEBI" id="CHEBI:36655"/>
    </ligand>
</feature>
<feature type="binding site" evidence="7">
    <location>
        <position position="166"/>
    </location>
    <ligand>
        <name>glyoxylate</name>
        <dbReference type="ChEBI" id="CHEBI:36655"/>
    </ligand>
</feature>
<dbReference type="PROSITE" id="PS51349">
    <property type="entry name" value="FMN_HYDROXY_ACID_DH_2"/>
    <property type="match status" value="1"/>
</dbReference>
<evidence type="ECO:0000256" key="5">
    <source>
        <dbReference type="ARBA" id="ARBA00024042"/>
    </source>
</evidence>
<feature type="binding site" evidence="7">
    <location>
        <position position="140"/>
    </location>
    <ligand>
        <name>FMN</name>
        <dbReference type="ChEBI" id="CHEBI:58210"/>
    </ligand>
</feature>
<feature type="binding site" evidence="7">
    <location>
        <position position="271"/>
    </location>
    <ligand>
        <name>FMN</name>
        <dbReference type="ChEBI" id="CHEBI:58210"/>
    </ligand>
</feature>
<feature type="binding site" evidence="7">
    <location>
        <position position="31"/>
    </location>
    <ligand>
        <name>glyoxylate</name>
        <dbReference type="ChEBI" id="CHEBI:36655"/>
    </ligand>
</feature>
<dbReference type="InterPro" id="IPR013785">
    <property type="entry name" value="Aldolase_TIM"/>
</dbReference>
<reference evidence="9" key="1">
    <citation type="submission" date="2022-07" db="EMBL/GenBank/DDBJ databases">
        <title>Phylogenomic reconstructions and comparative analyses of Kickxellomycotina fungi.</title>
        <authorList>
            <person name="Reynolds N.K."/>
            <person name="Stajich J.E."/>
            <person name="Barry K."/>
            <person name="Grigoriev I.V."/>
            <person name="Crous P."/>
            <person name="Smith M.E."/>
        </authorList>
    </citation>
    <scope>NUCLEOTIDE SEQUENCE</scope>
    <source>
        <strain evidence="9">NBRC 100468</strain>
    </source>
</reference>
<dbReference type="InterPro" id="IPR012133">
    <property type="entry name" value="Alpha-hydoxy_acid_DH_FMN"/>
</dbReference>
<feature type="domain" description="FMN hydroxy acid dehydrogenase" evidence="8">
    <location>
        <begin position="5"/>
        <end position="400"/>
    </location>
</feature>